<feature type="transmembrane region" description="Helical" evidence="1">
    <location>
        <begin position="218"/>
        <end position="238"/>
    </location>
</feature>
<feature type="transmembrane region" description="Helical" evidence="1">
    <location>
        <begin position="84"/>
        <end position="106"/>
    </location>
</feature>
<reference evidence="2 3" key="1">
    <citation type="submission" date="2019-06" db="EMBL/GenBank/DDBJ databases">
        <title>Sequencing the genomes of 1000 actinobacteria strains.</title>
        <authorList>
            <person name="Klenk H.-P."/>
        </authorList>
    </citation>
    <scope>NUCLEOTIDE SEQUENCE [LARGE SCALE GENOMIC DNA]</scope>
    <source>
        <strain evidence="2 3">DSM 45043</strain>
    </source>
</reference>
<feature type="transmembrane region" description="Helical" evidence="1">
    <location>
        <begin position="258"/>
        <end position="281"/>
    </location>
</feature>
<feature type="transmembrane region" description="Helical" evidence="1">
    <location>
        <begin position="164"/>
        <end position="182"/>
    </location>
</feature>
<sequence length="476" mass="49431">MTAEAVRGPVLVGRGASAGAFAGAAGGMVWGAAMVSLGTLPDVAVLAGSGAPWLGFVLNMLISVTVGALFGLLAAHQRIRSSELLFWGLAYGVFWWYLGTLTLLPLLSGSPMTWSLDAAQAAVPSLFGHLYFGGVTAVVFALLQRDGLSVAAGHLRPRTLLRGLLAAGIVAGFLVAAFGAGAGARLGWLPAVALCMGIGYPLVFTGRAEGTGPAVVRGTAYGFLWWIVAHLTVAPLLADGRLDWSQPAVAEATTRLPPYLLAGAGIAAVFGRLGALARALFVDDVRQRTRAVGSRGLRVVGYGALSGLVGGVLFGFVWGVVDVMPTVAKLVGADGDVAGWAVHLLIAQGIGVSYTLLFRGRGYDLVSGVGWGLSYGFFWWVFGGLTLMPAVLGVPLWWTPPTIAADFASLIGHLAYGGALGAVTAWLEHRENPWWLARSEREAARATARREQVLGSAPALWTLTALIALTVPVLVG</sequence>
<evidence type="ECO:0000313" key="3">
    <source>
        <dbReference type="Proteomes" id="UP000316706"/>
    </source>
</evidence>
<keyword evidence="1" id="KW-1133">Transmembrane helix</keyword>
<keyword evidence="1" id="KW-0812">Transmembrane</keyword>
<name>A0A543INP4_9ACTN</name>
<dbReference type="Proteomes" id="UP000316706">
    <property type="component" value="Unassembled WGS sequence"/>
</dbReference>
<dbReference type="EMBL" id="VFPO01000001">
    <property type="protein sequence ID" value="TQM72200.1"/>
    <property type="molecule type" value="Genomic_DNA"/>
</dbReference>
<evidence type="ECO:0000313" key="2">
    <source>
        <dbReference type="EMBL" id="TQM72200.1"/>
    </source>
</evidence>
<feature type="transmembrane region" description="Helical" evidence="1">
    <location>
        <begin position="53"/>
        <end position="72"/>
    </location>
</feature>
<feature type="transmembrane region" description="Helical" evidence="1">
    <location>
        <begin position="188"/>
        <end position="206"/>
    </location>
</feature>
<organism evidence="2 3">
    <name type="scientific">Actinomadura hallensis</name>
    <dbReference type="NCBI Taxonomy" id="337895"/>
    <lineage>
        <taxon>Bacteria</taxon>
        <taxon>Bacillati</taxon>
        <taxon>Actinomycetota</taxon>
        <taxon>Actinomycetes</taxon>
        <taxon>Streptosporangiales</taxon>
        <taxon>Thermomonosporaceae</taxon>
        <taxon>Actinomadura</taxon>
    </lineage>
</organism>
<feature type="transmembrane region" description="Helical" evidence="1">
    <location>
        <begin position="453"/>
        <end position="475"/>
    </location>
</feature>
<dbReference type="RefSeq" id="WP_141973707.1">
    <property type="nucleotide sequence ID" value="NZ_VFPO01000001.1"/>
</dbReference>
<proteinExistence type="predicted"/>
<dbReference type="OrthoDB" id="5644717at2"/>
<evidence type="ECO:0000256" key="1">
    <source>
        <dbReference type="SAM" id="Phobius"/>
    </source>
</evidence>
<dbReference type="AlphaFoldDB" id="A0A543INP4"/>
<comment type="caution">
    <text evidence="2">The sequence shown here is derived from an EMBL/GenBank/DDBJ whole genome shotgun (WGS) entry which is preliminary data.</text>
</comment>
<feature type="transmembrane region" description="Helical" evidence="1">
    <location>
        <begin position="337"/>
        <end position="357"/>
    </location>
</feature>
<keyword evidence="1" id="KW-0472">Membrane</keyword>
<accession>A0A543INP4</accession>
<feature type="transmembrane region" description="Helical" evidence="1">
    <location>
        <begin position="410"/>
        <end position="427"/>
    </location>
</feature>
<keyword evidence="3" id="KW-1185">Reference proteome</keyword>
<gene>
    <name evidence="2" type="ORF">FHX41_5994</name>
</gene>
<feature type="transmembrane region" description="Helical" evidence="1">
    <location>
        <begin position="302"/>
        <end position="321"/>
    </location>
</feature>
<protein>
    <submittedName>
        <fullName evidence="2">Uncharacterized protein</fullName>
    </submittedName>
</protein>
<feature type="transmembrane region" description="Helical" evidence="1">
    <location>
        <begin position="12"/>
        <end position="33"/>
    </location>
</feature>
<feature type="transmembrane region" description="Helical" evidence="1">
    <location>
        <begin position="126"/>
        <end position="143"/>
    </location>
</feature>